<dbReference type="GO" id="GO:0004371">
    <property type="term" value="F:glycerone kinase activity"/>
    <property type="evidence" value="ECO:0007669"/>
    <property type="project" value="InterPro"/>
</dbReference>
<accession>A0A101NM68</accession>
<dbReference type="SMART" id="SM01120">
    <property type="entry name" value="Dak2"/>
    <property type="match status" value="1"/>
</dbReference>
<feature type="domain" description="DhaL" evidence="3">
    <location>
        <begin position="5"/>
        <end position="195"/>
    </location>
</feature>
<sequence length="203" mass="20325">MLDADFFRRWLTATAASVNREAERLTALDSAIGDADHGSNMQRGFTAVLAALEEEAPDTPGAVLTLAGRRLISTVGGASGPLYGTLLRRAGKALGETPEVSEKQLAEALRAGVDGVMALGGAAPGDKTMIDALVPAVDALADGFAAARAAAEGGAVATTPLQARKGRASYLGERSIGHQDPGATSSALLIAGLAEAAAGSSGE</sequence>
<evidence type="ECO:0000256" key="2">
    <source>
        <dbReference type="ARBA" id="ARBA00022777"/>
    </source>
</evidence>
<dbReference type="InterPro" id="IPR012737">
    <property type="entry name" value="DhaK_L_YcgS"/>
</dbReference>
<evidence type="ECO:0000313" key="5">
    <source>
        <dbReference type="Proteomes" id="UP000054241"/>
    </source>
</evidence>
<dbReference type="Pfam" id="PF02734">
    <property type="entry name" value="Dak2"/>
    <property type="match status" value="1"/>
</dbReference>
<gene>
    <name evidence="4" type="ORF">AQI88_15900</name>
</gene>
<keyword evidence="2 4" id="KW-0418">Kinase</keyword>
<dbReference type="InterPro" id="IPR050861">
    <property type="entry name" value="Dihydroxyacetone_Kinase"/>
</dbReference>
<name>A0A101NM68_9ACTN</name>
<dbReference type="STRING" id="67285.AQI88_15900"/>
<proteinExistence type="predicted"/>
<evidence type="ECO:0000313" key="4">
    <source>
        <dbReference type="EMBL" id="KUM95562.1"/>
    </source>
</evidence>
<dbReference type="InterPro" id="IPR036117">
    <property type="entry name" value="DhaL_dom_sf"/>
</dbReference>
<dbReference type="PANTHER" id="PTHR28629:SF4">
    <property type="entry name" value="TRIOKINASE_FMN CYCLASE"/>
    <property type="match status" value="1"/>
</dbReference>
<evidence type="ECO:0000256" key="1">
    <source>
        <dbReference type="ARBA" id="ARBA00022679"/>
    </source>
</evidence>
<evidence type="ECO:0000259" key="3">
    <source>
        <dbReference type="PROSITE" id="PS51480"/>
    </source>
</evidence>
<comment type="caution">
    <text evidence="4">The sequence shown here is derived from an EMBL/GenBank/DDBJ whole genome shotgun (WGS) entry which is preliminary data.</text>
</comment>
<keyword evidence="1" id="KW-0808">Transferase</keyword>
<dbReference type="SUPFAM" id="SSF101473">
    <property type="entry name" value="DhaL-like"/>
    <property type="match status" value="1"/>
</dbReference>
<dbReference type="GO" id="GO:0019563">
    <property type="term" value="P:glycerol catabolic process"/>
    <property type="evidence" value="ECO:0007669"/>
    <property type="project" value="TreeGrafter"/>
</dbReference>
<dbReference type="FunFam" id="1.25.40.340:FF:000002">
    <property type="entry name" value="Dihydroxyacetone kinase, L subunit"/>
    <property type="match status" value="1"/>
</dbReference>
<dbReference type="PROSITE" id="PS51480">
    <property type="entry name" value="DHAL"/>
    <property type="match status" value="1"/>
</dbReference>
<reference evidence="4 5" key="1">
    <citation type="submission" date="2015-10" db="EMBL/GenBank/DDBJ databases">
        <title>Draft genome sequence of Streptomyces cellostaticus DSM 40189, type strain for the species Streptomyces cellostaticus.</title>
        <authorList>
            <person name="Ruckert C."/>
            <person name="Winkler A."/>
            <person name="Kalinowski J."/>
            <person name="Kampfer P."/>
            <person name="Glaeser S."/>
        </authorList>
    </citation>
    <scope>NUCLEOTIDE SEQUENCE [LARGE SCALE GENOMIC DNA]</scope>
    <source>
        <strain evidence="4 5">DSM 40189</strain>
    </source>
</reference>
<dbReference type="NCBIfam" id="TIGR02365">
    <property type="entry name" value="dha_L_ycgS"/>
    <property type="match status" value="1"/>
</dbReference>
<keyword evidence="5" id="KW-1185">Reference proteome</keyword>
<organism evidence="4 5">
    <name type="scientific">Streptomyces cellostaticus</name>
    <dbReference type="NCBI Taxonomy" id="67285"/>
    <lineage>
        <taxon>Bacteria</taxon>
        <taxon>Bacillati</taxon>
        <taxon>Actinomycetota</taxon>
        <taxon>Actinomycetes</taxon>
        <taxon>Kitasatosporales</taxon>
        <taxon>Streptomycetaceae</taxon>
        <taxon>Streptomyces</taxon>
    </lineage>
</organism>
<dbReference type="RefSeq" id="WP_066998683.1">
    <property type="nucleotide sequence ID" value="NZ_BNDU01000006.1"/>
</dbReference>
<dbReference type="PANTHER" id="PTHR28629">
    <property type="entry name" value="TRIOKINASE/FMN CYCLASE"/>
    <property type="match status" value="1"/>
</dbReference>
<dbReference type="AlphaFoldDB" id="A0A101NM68"/>
<protein>
    <submittedName>
        <fullName evidence="4">Dihydroxyacetone kinase</fullName>
    </submittedName>
</protein>
<dbReference type="InterPro" id="IPR004007">
    <property type="entry name" value="DhaL_dom"/>
</dbReference>
<dbReference type="GO" id="GO:0005829">
    <property type="term" value="C:cytosol"/>
    <property type="evidence" value="ECO:0007669"/>
    <property type="project" value="TreeGrafter"/>
</dbReference>
<dbReference type="EMBL" id="LMWL01000029">
    <property type="protein sequence ID" value="KUM95562.1"/>
    <property type="molecule type" value="Genomic_DNA"/>
</dbReference>
<dbReference type="Gene3D" id="1.25.40.340">
    <property type="match status" value="1"/>
</dbReference>
<dbReference type="OrthoDB" id="9800291at2"/>
<dbReference type="Proteomes" id="UP000054241">
    <property type="component" value="Unassembled WGS sequence"/>
</dbReference>